<gene>
    <name evidence="2" type="ORF">EDC25_10486</name>
</gene>
<comment type="caution">
    <text evidence="2">The sequence shown here is derived from an EMBL/GenBank/DDBJ whole genome shotgun (WGS) entry which is preliminary data.</text>
</comment>
<feature type="compositionally biased region" description="Basic and acidic residues" evidence="1">
    <location>
        <begin position="65"/>
        <end position="80"/>
    </location>
</feature>
<organism evidence="2 3">
    <name type="scientific">Pseudofulvimonas gallinarii</name>
    <dbReference type="NCBI Taxonomy" id="634155"/>
    <lineage>
        <taxon>Bacteria</taxon>
        <taxon>Pseudomonadati</taxon>
        <taxon>Pseudomonadota</taxon>
        <taxon>Gammaproteobacteria</taxon>
        <taxon>Lysobacterales</taxon>
        <taxon>Rhodanobacteraceae</taxon>
        <taxon>Pseudofulvimonas</taxon>
    </lineage>
</organism>
<dbReference type="RefSeq" id="WP_377602796.1">
    <property type="nucleotide sequence ID" value="NZ_JBHMFH010000001.1"/>
</dbReference>
<dbReference type="Proteomes" id="UP000294599">
    <property type="component" value="Unassembled WGS sequence"/>
</dbReference>
<name>A0A4R3LKN0_9GAMM</name>
<dbReference type="EMBL" id="SMAF01000004">
    <property type="protein sequence ID" value="TCT00096.1"/>
    <property type="molecule type" value="Genomic_DNA"/>
</dbReference>
<proteinExistence type="predicted"/>
<evidence type="ECO:0000313" key="2">
    <source>
        <dbReference type="EMBL" id="TCT00096.1"/>
    </source>
</evidence>
<evidence type="ECO:0000313" key="3">
    <source>
        <dbReference type="Proteomes" id="UP000294599"/>
    </source>
</evidence>
<dbReference type="AlphaFoldDB" id="A0A4R3LKN0"/>
<sequence length="110" mass="11725">MRILFISAIGLFAACGNSQDDRLDDRAYGDTSRAAIEQAARDGRCAELQAPDSHECLRIAPTVRADAHPGGDGDAQRRMDPSAPRAGAQPVAPPQKGTGPQQDREQDDGR</sequence>
<keyword evidence="3" id="KW-1185">Reference proteome</keyword>
<reference evidence="2 3" key="1">
    <citation type="submission" date="2019-03" db="EMBL/GenBank/DDBJ databases">
        <title>Genomic Encyclopedia of Type Strains, Phase IV (KMG-IV): sequencing the most valuable type-strain genomes for metagenomic binning, comparative biology and taxonomic classification.</title>
        <authorList>
            <person name="Goeker M."/>
        </authorList>
    </citation>
    <scope>NUCLEOTIDE SEQUENCE [LARGE SCALE GENOMIC DNA]</scope>
    <source>
        <strain evidence="2 3">DSM 21944</strain>
    </source>
</reference>
<feature type="region of interest" description="Disordered" evidence="1">
    <location>
        <begin position="60"/>
        <end position="110"/>
    </location>
</feature>
<evidence type="ECO:0000256" key="1">
    <source>
        <dbReference type="SAM" id="MobiDB-lite"/>
    </source>
</evidence>
<protein>
    <submittedName>
        <fullName evidence="2">Uncharacterized protein</fullName>
    </submittedName>
</protein>
<accession>A0A4R3LKN0</accession>
<dbReference type="PROSITE" id="PS51257">
    <property type="entry name" value="PROKAR_LIPOPROTEIN"/>
    <property type="match status" value="1"/>
</dbReference>